<reference evidence="1" key="1">
    <citation type="submission" date="2018-02" db="EMBL/GenBank/DDBJ databases">
        <title>Rhizophora mucronata_Transcriptome.</title>
        <authorList>
            <person name="Meera S.P."/>
            <person name="Sreeshan A."/>
            <person name="Augustine A."/>
        </authorList>
    </citation>
    <scope>NUCLEOTIDE SEQUENCE</scope>
    <source>
        <tissue evidence="1">Leaf</tissue>
    </source>
</reference>
<dbReference type="EMBL" id="GGEC01093123">
    <property type="protein sequence ID" value="MBX73607.1"/>
    <property type="molecule type" value="Transcribed_RNA"/>
</dbReference>
<protein>
    <submittedName>
        <fullName evidence="1">Uncharacterized protein</fullName>
    </submittedName>
</protein>
<name>A0A2P2R353_RHIMU</name>
<organism evidence="1">
    <name type="scientific">Rhizophora mucronata</name>
    <name type="common">Asiatic mangrove</name>
    <dbReference type="NCBI Taxonomy" id="61149"/>
    <lineage>
        <taxon>Eukaryota</taxon>
        <taxon>Viridiplantae</taxon>
        <taxon>Streptophyta</taxon>
        <taxon>Embryophyta</taxon>
        <taxon>Tracheophyta</taxon>
        <taxon>Spermatophyta</taxon>
        <taxon>Magnoliopsida</taxon>
        <taxon>eudicotyledons</taxon>
        <taxon>Gunneridae</taxon>
        <taxon>Pentapetalae</taxon>
        <taxon>rosids</taxon>
        <taxon>fabids</taxon>
        <taxon>Malpighiales</taxon>
        <taxon>Rhizophoraceae</taxon>
        <taxon>Rhizophora</taxon>
    </lineage>
</organism>
<sequence>MKILVFLFWQANLSL</sequence>
<accession>A0A2P2R353</accession>
<proteinExistence type="predicted"/>
<evidence type="ECO:0000313" key="1">
    <source>
        <dbReference type="EMBL" id="MBX73607.1"/>
    </source>
</evidence>